<evidence type="ECO:0000313" key="2">
    <source>
        <dbReference type="WBParaSite" id="nRc.2.0.1.t00493-RA"/>
    </source>
</evidence>
<dbReference type="AlphaFoldDB" id="A0A915HFV7"/>
<reference evidence="2" key="1">
    <citation type="submission" date="2022-11" db="UniProtKB">
        <authorList>
            <consortium name="WormBaseParasite"/>
        </authorList>
    </citation>
    <scope>IDENTIFICATION</scope>
</reference>
<protein>
    <submittedName>
        <fullName evidence="2">Uncharacterized protein</fullName>
    </submittedName>
</protein>
<proteinExistence type="predicted"/>
<dbReference type="Proteomes" id="UP000887565">
    <property type="component" value="Unplaced"/>
</dbReference>
<keyword evidence="1" id="KW-1185">Reference proteome</keyword>
<name>A0A915HFV7_ROMCU</name>
<accession>A0A915HFV7</accession>
<evidence type="ECO:0000313" key="1">
    <source>
        <dbReference type="Proteomes" id="UP000887565"/>
    </source>
</evidence>
<sequence>MICRRSNQMQMQHLPKQKIRRLLQDVPFPL</sequence>
<dbReference type="WBParaSite" id="nRc.2.0.1.t00493-RA">
    <property type="protein sequence ID" value="nRc.2.0.1.t00493-RA"/>
    <property type="gene ID" value="nRc.2.0.1.g00493"/>
</dbReference>
<organism evidence="1 2">
    <name type="scientific">Romanomermis culicivorax</name>
    <name type="common">Nematode worm</name>
    <dbReference type="NCBI Taxonomy" id="13658"/>
    <lineage>
        <taxon>Eukaryota</taxon>
        <taxon>Metazoa</taxon>
        <taxon>Ecdysozoa</taxon>
        <taxon>Nematoda</taxon>
        <taxon>Enoplea</taxon>
        <taxon>Dorylaimia</taxon>
        <taxon>Mermithida</taxon>
        <taxon>Mermithoidea</taxon>
        <taxon>Mermithidae</taxon>
        <taxon>Romanomermis</taxon>
    </lineage>
</organism>